<accession>A0A9P9BVK7</accession>
<dbReference type="InterPro" id="IPR004345">
    <property type="entry name" value="TB2_DP1_HVA22"/>
</dbReference>
<comment type="caution">
    <text evidence="6">Lacks conserved residue(s) required for the propagation of feature annotation.</text>
</comment>
<evidence type="ECO:0000256" key="3">
    <source>
        <dbReference type="ARBA" id="ARBA00022692"/>
    </source>
</evidence>
<feature type="transmembrane region" description="Helical" evidence="6">
    <location>
        <begin position="87"/>
        <end position="110"/>
    </location>
</feature>
<dbReference type="OrthoDB" id="10009287at2759"/>
<keyword evidence="4 6" id="KW-1133">Transmembrane helix</keyword>
<comment type="subcellular location">
    <subcellularLocation>
        <location evidence="1 6">Membrane</location>
        <topology evidence="1 6">Multi-pass membrane protein</topology>
    </subcellularLocation>
</comment>
<dbReference type="PANTHER" id="PTHR12300:SF161">
    <property type="entry name" value="RECEPTOR EXPRESSION-ENHANCING PROTEIN"/>
    <property type="match status" value="1"/>
</dbReference>
<name>A0A9P9BVK7_9PEZI</name>
<comment type="similarity">
    <text evidence="2 6">Belongs to the DP1 family.</text>
</comment>
<sequence length="169" mass="19247">MSAQDRVQHYVSQLDKELSKYPALNNLEKQTSVPKVYGVIGLASLYFFFIIFNLGGQFLTNLAGFVVPAYYSLSALFTVNKADDTQWLTYWVVFAMFTVAESLINVVYWFPFYYTFKFIFLLWLSLPVFSGAQLIFRSFLQPALGRYFTEAGSTAANLRAKADSLGKDQ</sequence>
<keyword evidence="3 6" id="KW-0812">Transmembrane</keyword>
<keyword evidence="5 6" id="KW-0472">Membrane</keyword>
<gene>
    <name evidence="7" type="ORF">B0I36DRAFT_348487</name>
</gene>
<proteinExistence type="inferred from homology"/>
<evidence type="ECO:0000313" key="7">
    <source>
        <dbReference type="EMBL" id="KAH7033432.1"/>
    </source>
</evidence>
<comment type="caution">
    <text evidence="7">The sequence shown here is derived from an EMBL/GenBank/DDBJ whole genome shotgun (WGS) entry which is preliminary data.</text>
</comment>
<evidence type="ECO:0000256" key="5">
    <source>
        <dbReference type="ARBA" id="ARBA00023136"/>
    </source>
</evidence>
<evidence type="ECO:0000313" key="8">
    <source>
        <dbReference type="Proteomes" id="UP000756346"/>
    </source>
</evidence>
<evidence type="ECO:0000256" key="1">
    <source>
        <dbReference type="ARBA" id="ARBA00004141"/>
    </source>
</evidence>
<evidence type="ECO:0000256" key="2">
    <source>
        <dbReference type="ARBA" id="ARBA00008573"/>
    </source>
</evidence>
<dbReference type="EMBL" id="JAGTJQ010000004">
    <property type="protein sequence ID" value="KAH7033432.1"/>
    <property type="molecule type" value="Genomic_DNA"/>
</dbReference>
<keyword evidence="8" id="KW-1185">Reference proteome</keyword>
<organism evidence="7 8">
    <name type="scientific">Microdochium trichocladiopsis</name>
    <dbReference type="NCBI Taxonomy" id="1682393"/>
    <lineage>
        <taxon>Eukaryota</taxon>
        <taxon>Fungi</taxon>
        <taxon>Dikarya</taxon>
        <taxon>Ascomycota</taxon>
        <taxon>Pezizomycotina</taxon>
        <taxon>Sordariomycetes</taxon>
        <taxon>Xylariomycetidae</taxon>
        <taxon>Xylariales</taxon>
        <taxon>Microdochiaceae</taxon>
        <taxon>Microdochium</taxon>
    </lineage>
</organism>
<dbReference type="PANTHER" id="PTHR12300">
    <property type="entry name" value="HVA22-LIKE PROTEINS"/>
    <property type="match status" value="1"/>
</dbReference>
<dbReference type="AlphaFoldDB" id="A0A9P9BVK7"/>
<dbReference type="GO" id="GO:0016020">
    <property type="term" value="C:membrane"/>
    <property type="evidence" value="ECO:0007669"/>
    <property type="project" value="UniProtKB-SubCell"/>
</dbReference>
<dbReference type="GeneID" id="70186243"/>
<feature type="transmembrane region" description="Helical" evidence="6">
    <location>
        <begin position="36"/>
        <end position="56"/>
    </location>
</feature>
<protein>
    <recommendedName>
        <fullName evidence="6">Protein YOP1</fullName>
    </recommendedName>
</protein>
<feature type="transmembrane region" description="Helical" evidence="6">
    <location>
        <begin position="116"/>
        <end position="136"/>
    </location>
</feature>
<dbReference type="Pfam" id="PF03134">
    <property type="entry name" value="TB2_DP1_HVA22"/>
    <property type="match status" value="1"/>
</dbReference>
<dbReference type="RefSeq" id="XP_046014264.1">
    <property type="nucleotide sequence ID" value="XM_046156697.1"/>
</dbReference>
<dbReference type="Proteomes" id="UP000756346">
    <property type="component" value="Unassembled WGS sequence"/>
</dbReference>
<evidence type="ECO:0000256" key="4">
    <source>
        <dbReference type="ARBA" id="ARBA00022989"/>
    </source>
</evidence>
<evidence type="ECO:0000256" key="6">
    <source>
        <dbReference type="RuleBase" id="RU362006"/>
    </source>
</evidence>
<reference evidence="7" key="1">
    <citation type="journal article" date="2021" name="Nat. Commun.">
        <title>Genetic determinants of endophytism in the Arabidopsis root mycobiome.</title>
        <authorList>
            <person name="Mesny F."/>
            <person name="Miyauchi S."/>
            <person name="Thiergart T."/>
            <person name="Pickel B."/>
            <person name="Atanasova L."/>
            <person name="Karlsson M."/>
            <person name="Huettel B."/>
            <person name="Barry K.W."/>
            <person name="Haridas S."/>
            <person name="Chen C."/>
            <person name="Bauer D."/>
            <person name="Andreopoulos W."/>
            <person name="Pangilinan J."/>
            <person name="LaButti K."/>
            <person name="Riley R."/>
            <person name="Lipzen A."/>
            <person name="Clum A."/>
            <person name="Drula E."/>
            <person name="Henrissat B."/>
            <person name="Kohler A."/>
            <person name="Grigoriev I.V."/>
            <person name="Martin F.M."/>
            <person name="Hacquard S."/>
        </authorList>
    </citation>
    <scope>NUCLEOTIDE SEQUENCE</scope>
    <source>
        <strain evidence="7">MPI-CAGE-CH-0230</strain>
    </source>
</reference>